<reference evidence="2 3" key="1">
    <citation type="journal article" date="2019" name="Int. J. Syst. Evol. Microbiol.">
        <title>The Global Catalogue of Microorganisms (GCM) 10K type strain sequencing project: providing services to taxonomists for standard genome sequencing and annotation.</title>
        <authorList>
            <consortium name="The Broad Institute Genomics Platform"/>
            <consortium name="The Broad Institute Genome Sequencing Center for Infectious Disease"/>
            <person name="Wu L."/>
            <person name="Ma J."/>
        </authorList>
    </citation>
    <scope>NUCLEOTIDE SEQUENCE [LARGE SCALE GENOMIC DNA]</scope>
    <source>
        <strain evidence="2 3">JCM 13022</strain>
    </source>
</reference>
<evidence type="ECO:0000256" key="1">
    <source>
        <dbReference type="SAM" id="MobiDB-lite"/>
    </source>
</evidence>
<gene>
    <name evidence="2" type="ORF">GCM10009675_35470</name>
</gene>
<feature type="region of interest" description="Disordered" evidence="1">
    <location>
        <begin position="28"/>
        <end position="71"/>
    </location>
</feature>
<feature type="compositionally biased region" description="Low complexity" evidence="1">
    <location>
        <begin position="30"/>
        <end position="70"/>
    </location>
</feature>
<protein>
    <submittedName>
        <fullName evidence="2">Uncharacterized protein</fullName>
    </submittedName>
</protein>
<accession>A0ABN1VJJ7</accession>
<sequence>MPAATASPTCAANLPRAVRTLRARTYAVRASSANTTASSPTGTATAAASTGCTSASTTSTPATSGTAPVSGAIPHATQLRTAARSLVALAIVVPSDGPRPSASAAASRPPRTSCT</sequence>
<feature type="region of interest" description="Disordered" evidence="1">
    <location>
        <begin position="93"/>
        <end position="115"/>
    </location>
</feature>
<keyword evidence="3" id="KW-1185">Reference proteome</keyword>
<proteinExistence type="predicted"/>
<evidence type="ECO:0000313" key="2">
    <source>
        <dbReference type="EMBL" id="GAA1211441.1"/>
    </source>
</evidence>
<organism evidence="2 3">
    <name type="scientific">Prauserella alba</name>
    <dbReference type="NCBI Taxonomy" id="176898"/>
    <lineage>
        <taxon>Bacteria</taxon>
        <taxon>Bacillati</taxon>
        <taxon>Actinomycetota</taxon>
        <taxon>Actinomycetes</taxon>
        <taxon>Pseudonocardiales</taxon>
        <taxon>Pseudonocardiaceae</taxon>
        <taxon>Prauserella</taxon>
    </lineage>
</organism>
<evidence type="ECO:0000313" key="3">
    <source>
        <dbReference type="Proteomes" id="UP001500467"/>
    </source>
</evidence>
<feature type="compositionally biased region" description="Low complexity" evidence="1">
    <location>
        <begin position="98"/>
        <end position="115"/>
    </location>
</feature>
<name>A0ABN1VJJ7_9PSEU</name>
<dbReference type="EMBL" id="BAAALM010000012">
    <property type="protein sequence ID" value="GAA1211441.1"/>
    <property type="molecule type" value="Genomic_DNA"/>
</dbReference>
<dbReference type="Proteomes" id="UP001500467">
    <property type="component" value="Unassembled WGS sequence"/>
</dbReference>
<comment type="caution">
    <text evidence="2">The sequence shown here is derived from an EMBL/GenBank/DDBJ whole genome shotgun (WGS) entry which is preliminary data.</text>
</comment>